<dbReference type="InterPro" id="IPR036986">
    <property type="entry name" value="S4_RNA-bd_sf"/>
</dbReference>
<dbReference type="STRING" id="156976.AK829_03810"/>
<dbReference type="PANTHER" id="PTHR32319">
    <property type="entry name" value="BACTERIAL HEMOLYSIN-LIKE PROTEIN"/>
    <property type="match status" value="1"/>
</dbReference>
<dbReference type="AlphaFoldDB" id="A0A0K1RAL8"/>
<dbReference type="GO" id="GO:0003723">
    <property type="term" value="F:RNA binding"/>
    <property type="evidence" value="ECO:0007669"/>
    <property type="project" value="UniProtKB-KW"/>
</dbReference>
<comment type="similarity">
    <text evidence="2">Belongs to the TlyA family.</text>
</comment>
<organism evidence="5 6">
    <name type="scientific">Corynebacterium riegelii</name>
    <dbReference type="NCBI Taxonomy" id="156976"/>
    <lineage>
        <taxon>Bacteria</taxon>
        <taxon>Bacillati</taxon>
        <taxon>Actinomycetota</taxon>
        <taxon>Actinomycetes</taxon>
        <taxon>Mycobacteriales</taxon>
        <taxon>Corynebacteriaceae</taxon>
        <taxon>Corynebacterium</taxon>
    </lineage>
</organism>
<dbReference type="RefSeq" id="WP_052204418.1">
    <property type="nucleotide sequence ID" value="NZ_CP012342.1"/>
</dbReference>
<dbReference type="Pfam" id="PF01479">
    <property type="entry name" value="S4"/>
    <property type="match status" value="1"/>
</dbReference>
<reference evidence="5 6" key="1">
    <citation type="submission" date="2015-08" db="EMBL/GenBank/DDBJ databases">
        <authorList>
            <person name="Babu N.S."/>
            <person name="Beckwith C.J."/>
            <person name="Beseler K.G."/>
            <person name="Brison A."/>
            <person name="Carone J.V."/>
            <person name="Caskin T.P."/>
            <person name="Diamond M."/>
            <person name="Durham M.E."/>
            <person name="Foxe J.M."/>
            <person name="Go M."/>
            <person name="Henderson B.A."/>
            <person name="Jones I.B."/>
            <person name="McGettigan J.A."/>
            <person name="Micheletti S.J."/>
            <person name="Nasrallah M.E."/>
            <person name="Ortiz D."/>
            <person name="Piller C.R."/>
            <person name="Privatt S.R."/>
            <person name="Schneider S.L."/>
            <person name="Sharp S."/>
            <person name="Smith T.C."/>
            <person name="Stanton J.D."/>
            <person name="Ullery H.E."/>
            <person name="Wilson R.J."/>
            <person name="Serrano M.G."/>
            <person name="Buck G."/>
            <person name="Lee V."/>
            <person name="Wang Y."/>
            <person name="Carvalho R."/>
            <person name="Voegtly L."/>
            <person name="Shi R."/>
            <person name="Duckworth R."/>
            <person name="Johnson A."/>
            <person name="Loviza R."/>
            <person name="Walstead R."/>
            <person name="Shah Z."/>
            <person name="Kiflezghi M."/>
            <person name="Wade K."/>
            <person name="Ball S.L."/>
            <person name="Bradley K.W."/>
            <person name="Asai D.J."/>
            <person name="Bowman C.A."/>
            <person name="Russell D.A."/>
            <person name="Pope W.H."/>
            <person name="Jacobs-Sera D."/>
            <person name="Hendrix R.W."/>
            <person name="Hatfull G.F."/>
        </authorList>
    </citation>
    <scope>NUCLEOTIDE SEQUENCE [LARGE SCALE GENOMIC DNA]</scope>
    <source>
        <strain evidence="5 6">PUDD_83A45</strain>
    </source>
</reference>
<dbReference type="InterPro" id="IPR047048">
    <property type="entry name" value="TlyA"/>
</dbReference>
<dbReference type="SMART" id="SM00363">
    <property type="entry name" value="S4"/>
    <property type="match status" value="1"/>
</dbReference>
<dbReference type="KEGG" id="crie:AK829_03810"/>
<dbReference type="PATRIC" id="fig|156976.3.peg.751"/>
<evidence type="ECO:0000259" key="4">
    <source>
        <dbReference type="SMART" id="SM00363"/>
    </source>
</evidence>
<proteinExistence type="inferred from homology"/>
<dbReference type="Gene3D" id="3.40.50.150">
    <property type="entry name" value="Vaccinia Virus protein VP39"/>
    <property type="match status" value="1"/>
</dbReference>
<evidence type="ECO:0000256" key="3">
    <source>
        <dbReference type="PROSITE-ProRule" id="PRU00182"/>
    </source>
</evidence>
<dbReference type="CDD" id="cd02440">
    <property type="entry name" value="AdoMet_MTases"/>
    <property type="match status" value="1"/>
</dbReference>
<protein>
    <submittedName>
        <fullName evidence="5">Cytochrome C oxidase subunit II</fullName>
    </submittedName>
</protein>
<dbReference type="Gene3D" id="3.10.290.10">
    <property type="entry name" value="RNA-binding S4 domain"/>
    <property type="match status" value="1"/>
</dbReference>
<dbReference type="GO" id="GO:0032259">
    <property type="term" value="P:methylation"/>
    <property type="evidence" value="ECO:0007669"/>
    <property type="project" value="InterPro"/>
</dbReference>
<dbReference type="InterPro" id="IPR004538">
    <property type="entry name" value="Hemolysin_A/TlyA"/>
</dbReference>
<dbReference type="InterPro" id="IPR002942">
    <property type="entry name" value="S4_RNA-bd"/>
</dbReference>
<dbReference type="Pfam" id="PF01728">
    <property type="entry name" value="FtsJ"/>
    <property type="match status" value="1"/>
</dbReference>
<feature type="domain" description="RNA-binding S4" evidence="4">
    <location>
        <begin position="6"/>
        <end position="72"/>
    </location>
</feature>
<name>A0A0K1RAL8_9CORY</name>
<keyword evidence="6" id="KW-1185">Reference proteome</keyword>
<dbReference type="EMBL" id="CP012342">
    <property type="protein sequence ID" value="AKV58443.1"/>
    <property type="molecule type" value="Genomic_DNA"/>
</dbReference>
<dbReference type="PANTHER" id="PTHR32319:SF0">
    <property type="entry name" value="BACTERIAL HEMOLYSIN-LIKE PROTEIN"/>
    <property type="match status" value="1"/>
</dbReference>
<evidence type="ECO:0000256" key="2">
    <source>
        <dbReference type="ARBA" id="ARBA00029460"/>
    </source>
</evidence>
<evidence type="ECO:0000256" key="1">
    <source>
        <dbReference type="ARBA" id="ARBA00022884"/>
    </source>
</evidence>
<dbReference type="PROSITE" id="PS50889">
    <property type="entry name" value="S4"/>
    <property type="match status" value="1"/>
</dbReference>
<dbReference type="NCBIfam" id="TIGR00478">
    <property type="entry name" value="tly"/>
    <property type="match status" value="1"/>
</dbReference>
<sequence length="275" mass="29280">MAPSRRRLDAELVRRKIARSREQAQGWIKDGRVEVNGFVAKKPATIVEPDASIKVSVDPDDEWASRGAHKLLGALGAFGEMGLSVDKQKALDAGASTGGFTDVLLANGAREVVAVDVGYGQLIWRLQNDPRVKVLDRTNIRHLTPEMMDGPADLMAGDLSFISLKLVLPAIVECMADGADLLPMVKPQFEVGKDRLGSGGVVRSNELRAEVTTDVALFAQSLGLSLKGVTASPLPGPSGNVEYFLWLVKDAGETALAPEAVAEMVATAVKEGPQN</sequence>
<keyword evidence="1 3" id="KW-0694">RNA-binding</keyword>
<evidence type="ECO:0000313" key="5">
    <source>
        <dbReference type="EMBL" id="AKV58443.1"/>
    </source>
</evidence>
<gene>
    <name evidence="5" type="ORF">AK829_03810</name>
</gene>
<dbReference type="SUPFAM" id="SSF55174">
    <property type="entry name" value="Alpha-L RNA-binding motif"/>
    <property type="match status" value="1"/>
</dbReference>
<dbReference type="InterPro" id="IPR002877">
    <property type="entry name" value="RNA_MeTrfase_FtsJ_dom"/>
</dbReference>
<dbReference type="GO" id="GO:0008168">
    <property type="term" value="F:methyltransferase activity"/>
    <property type="evidence" value="ECO:0007669"/>
    <property type="project" value="InterPro"/>
</dbReference>
<dbReference type="CDD" id="cd00165">
    <property type="entry name" value="S4"/>
    <property type="match status" value="1"/>
</dbReference>
<accession>A0A0K1RAL8</accession>
<evidence type="ECO:0000313" key="6">
    <source>
        <dbReference type="Proteomes" id="UP000060016"/>
    </source>
</evidence>
<dbReference type="PIRSF" id="PIRSF005578">
    <property type="entry name" value="TlyA"/>
    <property type="match status" value="1"/>
</dbReference>
<dbReference type="SUPFAM" id="SSF53335">
    <property type="entry name" value="S-adenosyl-L-methionine-dependent methyltransferases"/>
    <property type="match status" value="1"/>
</dbReference>
<dbReference type="InterPro" id="IPR029063">
    <property type="entry name" value="SAM-dependent_MTases_sf"/>
</dbReference>
<dbReference type="Proteomes" id="UP000060016">
    <property type="component" value="Chromosome"/>
</dbReference>